<sequence>MKRSTRIFGIILLVLAVFIVGYLAGSPSRAPEHTAAGHNATKDQASGNETASASDSGKKSNVVWTCSMHPQIRLPEPGQCPICFMDLIPVTDDEGGGDEVSLRQIRLSPRAQALAEVEVTPVARRNVGLTTRLTGKVAYDETRLNEITSWVGGRLDTLYVDYTGQEVKRGERLASIYSPELFSAQAELIQANDALTRLAGSPSSLTKNTAQLTLDAARKKLALLGLSDAQIAAVLKRGKPSDHVVVTSTSSGVVIERHVTEGAYVKTGSPLFTVADLSHVWVVLEAYESDLPWIQMDRTVRFTTEAHPGETFEGNVVYIDPYVDKSTRTIRVRLDVDNEDGQLKPGMFVTAAQRSETGGGEAPLVIPASAPLLTGKRAVVYLQDPDDPALYYGREIVLGPRAGNVYIVREGLSEGDLVVTSGAFKIDSAVQIKARPSMMNPDTGAPAPAGHEHHTEGAPASPAAEMADMEMNTYAYDIPYDFAKQLPKLAQHFAVIEDGVYAAQQGATGVTTVRGLYKQFYDAICGIDPTAITDKEAALQWKELSMLLRNDSYLGSEAEDIDEAARIFKEFQGHFDTLSRTFPLQPKAQAATLPTTPEFGESLSRILQSYLALHAALANDDLDAAHAAAQEIQNQVNKAPADNLSDDAADVWQQSSEEMLDALGPVVSGKDLDSVRNAFQPLSTALSGLLTRFGGPNGAPIYEMFCSMAFGGKGGTWLQTQKDVLNPYYGQAMLGCGEVQREIEPAETTQAAPGTSGAKPSSILDTPDSFRQALAPIVSAYLSMQQELAKDDLAAAKNQAKAISLALPMVDDSVLSEAPAAIWSDTRAALEKGAAAVESSPDLTAARVGFRTLSQAMLTVVDRLGAGKQRGLYEAFCPMAFDDTGGTWVQEGETIENPYFGESMLQCGEIKRPLGAQ</sequence>
<dbReference type="EMBL" id="CP039543">
    <property type="protein sequence ID" value="QJT10802.1"/>
    <property type="molecule type" value="Genomic_DNA"/>
</dbReference>
<gene>
    <name evidence="9" type="ORF">E8L03_18595</name>
</gene>
<feature type="domain" description="DUF3347" evidence="5">
    <location>
        <begin position="777"/>
        <end position="866"/>
    </location>
</feature>
<dbReference type="SUPFAM" id="SSF111369">
    <property type="entry name" value="HlyD-like secretion proteins"/>
    <property type="match status" value="1"/>
</dbReference>
<feature type="domain" description="CusB-like beta-barrel" evidence="7">
    <location>
        <begin position="280"/>
        <end position="355"/>
    </location>
</feature>
<evidence type="ECO:0000259" key="5">
    <source>
        <dbReference type="Pfam" id="PF11827"/>
    </source>
</evidence>
<evidence type="ECO:0000256" key="4">
    <source>
        <dbReference type="SAM" id="Phobius"/>
    </source>
</evidence>
<dbReference type="InterPro" id="IPR006143">
    <property type="entry name" value="RND_pump_MFP"/>
</dbReference>
<dbReference type="InterPro" id="IPR058792">
    <property type="entry name" value="Beta-barrel_RND_2"/>
</dbReference>
<evidence type="ECO:0000259" key="7">
    <source>
        <dbReference type="Pfam" id="PF25954"/>
    </source>
</evidence>
<feature type="domain" description="CzcB-like barrel-sandwich hybrid" evidence="8">
    <location>
        <begin position="146"/>
        <end position="276"/>
    </location>
</feature>
<name>A0ABX6NJH9_9BACT</name>
<protein>
    <submittedName>
        <fullName evidence="9">Efflux RND transporter periplasmic adaptor subunit</fullName>
    </submittedName>
</protein>
<dbReference type="PANTHER" id="PTHR30097:SF4">
    <property type="entry name" value="SLR6042 PROTEIN"/>
    <property type="match status" value="1"/>
</dbReference>
<dbReference type="RefSeq" id="WP_171268164.1">
    <property type="nucleotide sequence ID" value="NZ_CP039543.1"/>
</dbReference>
<keyword evidence="10" id="KW-1185">Reference proteome</keyword>
<dbReference type="InterPro" id="IPR045800">
    <property type="entry name" value="HMBD"/>
</dbReference>
<keyword evidence="4" id="KW-0812">Transmembrane</keyword>
<reference evidence="9 10" key="1">
    <citation type="submission" date="2019-04" db="EMBL/GenBank/DDBJ databases">
        <title>Isolation and culture of sulfate reducing bacteria from the cold seep of the South China Sea.</title>
        <authorList>
            <person name="Sun C."/>
            <person name="Liu R."/>
        </authorList>
    </citation>
    <scope>NUCLEOTIDE SEQUENCE [LARGE SCALE GENOMIC DNA]</scope>
    <source>
        <strain evidence="9 10">CS1</strain>
    </source>
</reference>
<feature type="region of interest" description="Disordered" evidence="3">
    <location>
        <begin position="436"/>
        <end position="459"/>
    </location>
</feature>
<dbReference type="Pfam" id="PF25973">
    <property type="entry name" value="BSH_CzcB"/>
    <property type="match status" value="1"/>
</dbReference>
<evidence type="ECO:0000313" key="10">
    <source>
        <dbReference type="Proteomes" id="UP000503251"/>
    </source>
</evidence>
<feature type="domain" description="Heavy metal binding" evidence="6">
    <location>
        <begin position="63"/>
        <end position="90"/>
    </location>
</feature>
<accession>A0ABX6NJH9</accession>
<dbReference type="InterPro" id="IPR058647">
    <property type="entry name" value="BSH_CzcB-like"/>
</dbReference>
<keyword evidence="4" id="KW-1133">Transmembrane helix</keyword>
<dbReference type="Gene3D" id="2.40.30.170">
    <property type="match status" value="1"/>
</dbReference>
<keyword evidence="2" id="KW-0813">Transport</keyword>
<feature type="domain" description="DUF3347" evidence="5">
    <location>
        <begin position="606"/>
        <end position="694"/>
    </location>
</feature>
<evidence type="ECO:0000313" key="9">
    <source>
        <dbReference type="EMBL" id="QJT10802.1"/>
    </source>
</evidence>
<feature type="transmembrane region" description="Helical" evidence="4">
    <location>
        <begin position="7"/>
        <end position="25"/>
    </location>
</feature>
<feature type="compositionally biased region" description="Polar residues" evidence="3">
    <location>
        <begin position="42"/>
        <end position="55"/>
    </location>
</feature>
<dbReference type="InterPro" id="IPR051909">
    <property type="entry name" value="MFP_Cation_Efflux"/>
</dbReference>
<evidence type="ECO:0000256" key="2">
    <source>
        <dbReference type="ARBA" id="ARBA00022448"/>
    </source>
</evidence>
<feature type="region of interest" description="Disordered" evidence="3">
    <location>
        <begin position="745"/>
        <end position="765"/>
    </location>
</feature>
<evidence type="ECO:0000256" key="3">
    <source>
        <dbReference type="SAM" id="MobiDB-lite"/>
    </source>
</evidence>
<dbReference type="Gene3D" id="2.40.420.20">
    <property type="match status" value="1"/>
</dbReference>
<feature type="region of interest" description="Disordered" evidence="3">
    <location>
        <begin position="30"/>
        <end position="57"/>
    </location>
</feature>
<evidence type="ECO:0000259" key="6">
    <source>
        <dbReference type="Pfam" id="PF19335"/>
    </source>
</evidence>
<dbReference type="Pfam" id="PF19335">
    <property type="entry name" value="HMBD"/>
    <property type="match status" value="1"/>
</dbReference>
<dbReference type="InterPro" id="IPR021782">
    <property type="entry name" value="DUF3347"/>
</dbReference>
<comment type="similarity">
    <text evidence="1">Belongs to the membrane fusion protein (MFP) (TC 8.A.1) family.</text>
</comment>
<dbReference type="Pfam" id="PF11827">
    <property type="entry name" value="DUF3347"/>
    <property type="match status" value="2"/>
</dbReference>
<organism evidence="9 10">
    <name type="scientific">Oceanidesulfovibrio marinus</name>
    <dbReference type="NCBI Taxonomy" id="370038"/>
    <lineage>
        <taxon>Bacteria</taxon>
        <taxon>Pseudomonadati</taxon>
        <taxon>Thermodesulfobacteriota</taxon>
        <taxon>Desulfovibrionia</taxon>
        <taxon>Desulfovibrionales</taxon>
        <taxon>Desulfovibrionaceae</taxon>
        <taxon>Oceanidesulfovibrio</taxon>
    </lineage>
</organism>
<evidence type="ECO:0000259" key="8">
    <source>
        <dbReference type="Pfam" id="PF25973"/>
    </source>
</evidence>
<evidence type="ECO:0000256" key="1">
    <source>
        <dbReference type="ARBA" id="ARBA00009477"/>
    </source>
</evidence>
<dbReference type="PANTHER" id="PTHR30097">
    <property type="entry name" value="CATION EFFLUX SYSTEM PROTEIN CUSB"/>
    <property type="match status" value="1"/>
</dbReference>
<proteinExistence type="inferred from homology"/>
<dbReference type="Pfam" id="PF25954">
    <property type="entry name" value="Beta-barrel_RND_2"/>
    <property type="match status" value="1"/>
</dbReference>
<keyword evidence="4" id="KW-0472">Membrane</keyword>
<dbReference type="NCBIfam" id="TIGR01730">
    <property type="entry name" value="RND_mfp"/>
    <property type="match status" value="1"/>
</dbReference>
<dbReference type="Proteomes" id="UP000503251">
    <property type="component" value="Chromosome"/>
</dbReference>